<evidence type="ECO:0000256" key="3">
    <source>
        <dbReference type="PROSITE-ProRule" id="PRU00524"/>
    </source>
</evidence>
<dbReference type="PANTHER" id="PTHR21098:SF0">
    <property type="entry name" value="RIBOFLAVIN SYNTHASE"/>
    <property type="match status" value="1"/>
</dbReference>
<gene>
    <name evidence="5" type="ORF">OSSY52_16580</name>
</gene>
<dbReference type="InParanoid" id="A0A7G1G9A3"/>
<keyword evidence="6" id="KW-1185">Reference proteome</keyword>
<dbReference type="Pfam" id="PF00677">
    <property type="entry name" value="Lum_binding"/>
    <property type="match status" value="2"/>
</dbReference>
<dbReference type="EMBL" id="AP018712">
    <property type="protein sequence ID" value="BBE31517.1"/>
    <property type="molecule type" value="Genomic_DNA"/>
</dbReference>
<keyword evidence="1" id="KW-0677">Repeat</keyword>
<dbReference type="SUPFAM" id="SSF63380">
    <property type="entry name" value="Riboflavin synthase domain-like"/>
    <property type="match status" value="2"/>
</dbReference>
<dbReference type="GO" id="GO:0009231">
    <property type="term" value="P:riboflavin biosynthetic process"/>
    <property type="evidence" value="ECO:0007669"/>
    <property type="project" value="TreeGrafter"/>
</dbReference>
<dbReference type="NCBIfam" id="NF006767">
    <property type="entry name" value="PRK09289.1"/>
    <property type="match status" value="1"/>
</dbReference>
<dbReference type="InterPro" id="IPR001783">
    <property type="entry name" value="Lumazine-bd"/>
</dbReference>
<dbReference type="Gene3D" id="2.40.30.20">
    <property type="match status" value="2"/>
</dbReference>
<feature type="domain" description="Lumazine-binding" evidence="4">
    <location>
        <begin position="1"/>
        <end position="86"/>
    </location>
</feature>
<sequence>MFTGIVEYVEEMFIKGRNVYIKNPYSDIVLGESIALNGVCLTVEKIENNYLIFGIGEETLNRTNLKVSKKVNIERALKVGSRLGGHFVLGHVDGTVKFIDKQLQRGSYLFQFSNVKENWAIVEKGSITLNGISLTVAKKSLDTFFVQIIPHTIENTNLKYLLKNEKVNYEIDVFARYIKGGKNEYGY</sequence>
<dbReference type="InterPro" id="IPR017938">
    <property type="entry name" value="Riboflavin_synthase-like_b-brl"/>
</dbReference>
<evidence type="ECO:0000256" key="1">
    <source>
        <dbReference type="ARBA" id="ARBA00022737"/>
    </source>
</evidence>
<feature type="repeat" description="Lumazine-binding" evidence="3">
    <location>
        <begin position="87"/>
        <end position="182"/>
    </location>
</feature>
<dbReference type="AlphaFoldDB" id="A0A7G1G9A3"/>
<dbReference type="PROSITE" id="PS51177">
    <property type="entry name" value="LUMAZINE_BIND"/>
    <property type="match status" value="2"/>
</dbReference>
<evidence type="ECO:0000259" key="4">
    <source>
        <dbReference type="PROSITE" id="PS51177"/>
    </source>
</evidence>
<dbReference type="Proteomes" id="UP000516361">
    <property type="component" value="Chromosome"/>
</dbReference>
<accession>A0A7G1G9A3</accession>
<dbReference type="PIRSF" id="PIRSF000498">
    <property type="entry name" value="Riboflavin_syn_A"/>
    <property type="match status" value="1"/>
</dbReference>
<organism evidence="5 6">
    <name type="scientific">Tepiditoga spiralis</name>
    <dbReference type="NCBI Taxonomy" id="2108365"/>
    <lineage>
        <taxon>Bacteria</taxon>
        <taxon>Thermotogati</taxon>
        <taxon>Thermotogota</taxon>
        <taxon>Thermotogae</taxon>
        <taxon>Petrotogales</taxon>
        <taxon>Petrotogaceae</taxon>
        <taxon>Tepiditoga</taxon>
    </lineage>
</organism>
<dbReference type="InterPro" id="IPR026017">
    <property type="entry name" value="Lumazine-bd_dom"/>
</dbReference>
<dbReference type="KEGG" id="ocy:OSSY52_16580"/>
<feature type="repeat" description="Lumazine-binding" evidence="3">
    <location>
        <begin position="1"/>
        <end position="86"/>
    </location>
</feature>
<reference evidence="5 6" key="1">
    <citation type="submission" date="2018-06" db="EMBL/GenBank/DDBJ databases">
        <title>Genome sequencing of Oceanotoga sp. sy52.</title>
        <authorList>
            <person name="Mori K."/>
        </authorList>
    </citation>
    <scope>NUCLEOTIDE SEQUENCE [LARGE SCALE GENOMIC DNA]</scope>
    <source>
        <strain evidence="6">sy52</strain>
    </source>
</reference>
<evidence type="ECO:0000313" key="5">
    <source>
        <dbReference type="EMBL" id="BBE31517.1"/>
    </source>
</evidence>
<feature type="domain" description="Lumazine-binding" evidence="4">
    <location>
        <begin position="87"/>
        <end position="182"/>
    </location>
</feature>
<dbReference type="PANTHER" id="PTHR21098">
    <property type="entry name" value="RIBOFLAVIN SYNTHASE ALPHA CHAIN"/>
    <property type="match status" value="1"/>
</dbReference>
<evidence type="ECO:0000256" key="2">
    <source>
        <dbReference type="NCBIfam" id="TIGR00187"/>
    </source>
</evidence>
<proteinExistence type="predicted"/>
<dbReference type="FunCoup" id="A0A7G1G9A3">
    <property type="interactions" value="364"/>
</dbReference>
<dbReference type="RefSeq" id="WP_190614097.1">
    <property type="nucleotide sequence ID" value="NZ_AP018712.1"/>
</dbReference>
<name>A0A7G1G9A3_9BACT</name>
<dbReference type="NCBIfam" id="TIGR00187">
    <property type="entry name" value="ribE"/>
    <property type="match status" value="1"/>
</dbReference>
<dbReference type="InterPro" id="IPR023366">
    <property type="entry name" value="ATP_synth_asu-like_sf"/>
</dbReference>
<dbReference type="CDD" id="cd00402">
    <property type="entry name" value="Riboflavin_synthase_like"/>
    <property type="match status" value="1"/>
</dbReference>
<evidence type="ECO:0000313" key="6">
    <source>
        <dbReference type="Proteomes" id="UP000516361"/>
    </source>
</evidence>
<dbReference type="EC" id="2.5.1.9" evidence="2"/>
<dbReference type="GO" id="GO:0004746">
    <property type="term" value="F:riboflavin synthase activity"/>
    <property type="evidence" value="ECO:0007669"/>
    <property type="project" value="UniProtKB-UniRule"/>
</dbReference>
<protein>
    <recommendedName>
        <fullName evidence="2">Riboflavin synthase</fullName>
        <ecNumber evidence="2">2.5.1.9</ecNumber>
    </recommendedName>
</protein>